<dbReference type="InterPro" id="IPR035069">
    <property type="entry name" value="TTHA1013/TTHA0281-like"/>
</dbReference>
<dbReference type="Pfam" id="PF05534">
    <property type="entry name" value="HicB"/>
    <property type="match status" value="1"/>
</dbReference>
<sequence length="119" mass="13847">MDFMTYKKYIGSVQYNKKEKIFYGSVQGICEDIIFEGVSKKQLENNFHKVVDEYVNLCKKIGGNSRKKSHRSVNIKISPEMYYKMYVTAVQKKISINQFIKKSIFDALGDSEIHNKSCI</sequence>
<name>A0A1H0BB60_9FIRM</name>
<accession>A0A1H0BB60</accession>
<reference evidence="1 2" key="1">
    <citation type="submission" date="2016-10" db="EMBL/GenBank/DDBJ databases">
        <authorList>
            <person name="de Groot N.N."/>
        </authorList>
    </citation>
    <scope>NUCLEOTIDE SEQUENCE [LARGE SCALE GENOMIC DNA]</scope>
    <source>
        <strain evidence="1 2">DSM 16981</strain>
    </source>
</reference>
<proteinExistence type="predicted"/>
<organism evidence="1 2">
    <name type="scientific">Megasphaera paucivorans</name>
    <dbReference type="NCBI Taxonomy" id="349095"/>
    <lineage>
        <taxon>Bacteria</taxon>
        <taxon>Bacillati</taxon>
        <taxon>Bacillota</taxon>
        <taxon>Negativicutes</taxon>
        <taxon>Veillonellales</taxon>
        <taxon>Veillonellaceae</taxon>
        <taxon>Megasphaera</taxon>
    </lineage>
</organism>
<evidence type="ECO:0000313" key="1">
    <source>
        <dbReference type="EMBL" id="SDN42885.1"/>
    </source>
</evidence>
<keyword evidence="2" id="KW-1185">Reference proteome</keyword>
<dbReference type="InterPro" id="IPR008651">
    <property type="entry name" value="Uncharacterised_HicB"/>
</dbReference>
<protein>
    <submittedName>
        <fullName evidence="1">Predicted nuclease of the RNAse H fold, HicB family</fullName>
    </submittedName>
</protein>
<evidence type="ECO:0000313" key="2">
    <source>
        <dbReference type="Proteomes" id="UP000199309"/>
    </source>
</evidence>
<dbReference type="AlphaFoldDB" id="A0A1H0BB60"/>
<gene>
    <name evidence="1" type="ORF">SAMN05660299_02706</name>
</gene>
<dbReference type="EMBL" id="FNHQ01000048">
    <property type="protein sequence ID" value="SDN42885.1"/>
    <property type="molecule type" value="Genomic_DNA"/>
</dbReference>
<dbReference type="SUPFAM" id="SSF143100">
    <property type="entry name" value="TTHA1013/TTHA0281-like"/>
    <property type="match status" value="1"/>
</dbReference>
<dbReference type="Proteomes" id="UP000199309">
    <property type="component" value="Unassembled WGS sequence"/>
</dbReference>